<feature type="signal peptide" evidence="1">
    <location>
        <begin position="1"/>
        <end position="19"/>
    </location>
</feature>
<dbReference type="eggNOG" id="ENOG502SA6I">
    <property type="taxonomic scope" value="Eukaryota"/>
</dbReference>
<dbReference type="InParanoid" id="K7E940"/>
<dbReference type="HOGENOM" id="CLU_146789_0_0_1"/>
<feature type="chain" id="PRO_5028020785" description="Kisspeptin" evidence="1">
    <location>
        <begin position="20"/>
        <end position="132"/>
    </location>
</feature>
<reference evidence="2" key="2">
    <citation type="submission" date="2025-08" db="UniProtKB">
        <authorList>
            <consortium name="Ensembl"/>
        </authorList>
    </citation>
    <scope>IDENTIFICATION</scope>
    <source>
        <strain evidence="2">Glennie</strain>
    </source>
</reference>
<evidence type="ECO:0008006" key="4">
    <source>
        <dbReference type="Google" id="ProtNLM"/>
    </source>
</evidence>
<dbReference type="Ensembl" id="ENSOANT00000039292.2">
    <property type="protein sequence ID" value="ENSOANP00000030047.2"/>
    <property type="gene ID" value="ENSOANG00000030957.2"/>
</dbReference>
<name>K7E940_ORNAN</name>
<evidence type="ECO:0000313" key="3">
    <source>
        <dbReference type="Proteomes" id="UP000002279"/>
    </source>
</evidence>
<keyword evidence="1" id="KW-0732">Signal</keyword>
<reference evidence="2 3" key="1">
    <citation type="journal article" date="2008" name="Nature">
        <title>Genome analysis of the platypus reveals unique signatures of evolution.</title>
        <authorList>
            <person name="Warren W.C."/>
            <person name="Hillier L.W."/>
            <person name="Marshall Graves J.A."/>
            <person name="Birney E."/>
            <person name="Ponting C.P."/>
            <person name="Grutzner F."/>
            <person name="Belov K."/>
            <person name="Miller W."/>
            <person name="Clarke L."/>
            <person name="Chinwalla A.T."/>
            <person name="Yang S.P."/>
            <person name="Heger A."/>
            <person name="Locke D.P."/>
            <person name="Miethke P."/>
            <person name="Waters P.D."/>
            <person name="Veyrunes F."/>
            <person name="Fulton L."/>
            <person name="Fulton B."/>
            <person name="Graves T."/>
            <person name="Wallis J."/>
            <person name="Puente X.S."/>
            <person name="Lopez-Otin C."/>
            <person name="Ordonez G.R."/>
            <person name="Eichler E.E."/>
            <person name="Chen L."/>
            <person name="Cheng Z."/>
            <person name="Deakin J.E."/>
            <person name="Alsop A."/>
            <person name="Thompson K."/>
            <person name="Kirby P."/>
            <person name="Papenfuss A.T."/>
            <person name="Wakefield M.J."/>
            <person name="Olender T."/>
            <person name="Lancet D."/>
            <person name="Huttley G.A."/>
            <person name="Smit A.F."/>
            <person name="Pask A."/>
            <person name="Temple-Smith P."/>
            <person name="Batzer M.A."/>
            <person name="Walker J.A."/>
            <person name="Konkel M.K."/>
            <person name="Harris R.S."/>
            <person name="Whittington C.M."/>
            <person name="Wong E.S."/>
            <person name="Gemmell N.J."/>
            <person name="Buschiazzo E."/>
            <person name="Vargas Jentzsch I.M."/>
            <person name="Merkel A."/>
            <person name="Schmitz J."/>
            <person name="Zemann A."/>
            <person name="Churakov G."/>
            <person name="Kriegs J.O."/>
            <person name="Brosius J."/>
            <person name="Murchison E.P."/>
            <person name="Sachidanandam R."/>
            <person name="Smith C."/>
            <person name="Hannon G.J."/>
            <person name="Tsend-Ayush E."/>
            <person name="McMillan D."/>
            <person name="Attenborough R."/>
            <person name="Rens W."/>
            <person name="Ferguson-Smith M."/>
            <person name="Lefevre C.M."/>
            <person name="Sharp J.A."/>
            <person name="Nicholas K.R."/>
            <person name="Ray D.A."/>
            <person name="Kube M."/>
            <person name="Reinhardt R."/>
            <person name="Pringle T.H."/>
            <person name="Taylor J."/>
            <person name="Jones R.C."/>
            <person name="Nixon B."/>
            <person name="Dacheux J.L."/>
            <person name="Niwa H."/>
            <person name="Sekita Y."/>
            <person name="Huang X."/>
            <person name="Stark A."/>
            <person name="Kheradpour P."/>
            <person name="Kellis M."/>
            <person name="Flicek P."/>
            <person name="Chen Y."/>
            <person name="Webber C."/>
            <person name="Hardison R."/>
            <person name="Nelson J."/>
            <person name="Hallsworth-Pepin K."/>
            <person name="Delehaunty K."/>
            <person name="Markovic C."/>
            <person name="Minx P."/>
            <person name="Feng Y."/>
            <person name="Kremitzki C."/>
            <person name="Mitreva M."/>
            <person name="Glasscock J."/>
            <person name="Wylie T."/>
            <person name="Wohldmann P."/>
            <person name="Thiru P."/>
            <person name="Nhan M.N."/>
            <person name="Pohl C.S."/>
            <person name="Smith S.M."/>
            <person name="Hou S."/>
            <person name="Nefedov M."/>
            <person name="de Jong P.J."/>
            <person name="Renfree M.B."/>
            <person name="Mardis E.R."/>
            <person name="Wilson R.K."/>
        </authorList>
    </citation>
    <scope>NUCLEOTIDE SEQUENCE [LARGE SCALE GENOMIC DNA]</scope>
    <source>
        <strain evidence="2 3">Glennie</strain>
    </source>
</reference>
<sequence length="132" mass="14246">MRILPFLVMGLIYQSGSLGNPLFGERNAVKRLEFTDVPAVHAEAKRGEQPAGQEAAAGPGLCYLVQGSRVQISCRLRFTRGQFNFNPFGLRFGKRDPGKPAPLPARAPGLPAARNSEPRGWIQCGAARGGRC</sequence>
<dbReference type="AlphaFoldDB" id="K7E940"/>
<proteinExistence type="predicted"/>
<protein>
    <recommendedName>
        <fullName evidence="4">Kisspeptin</fullName>
    </recommendedName>
</protein>
<dbReference type="Bgee" id="ENSOANG00000030957">
    <property type="expression patterns" value="Expressed in liver and 1 other cell type or tissue"/>
</dbReference>
<reference evidence="2" key="3">
    <citation type="submission" date="2025-09" db="UniProtKB">
        <authorList>
            <consortium name="Ensembl"/>
        </authorList>
    </citation>
    <scope>IDENTIFICATION</scope>
    <source>
        <strain evidence="2">Glennie</strain>
    </source>
</reference>
<keyword evidence="3" id="KW-1185">Reference proteome</keyword>
<dbReference type="Proteomes" id="UP000002279">
    <property type="component" value="Chromosome 2"/>
</dbReference>
<evidence type="ECO:0000256" key="1">
    <source>
        <dbReference type="SAM" id="SignalP"/>
    </source>
</evidence>
<organism evidence="2 3">
    <name type="scientific">Ornithorhynchus anatinus</name>
    <name type="common">Duckbill platypus</name>
    <dbReference type="NCBI Taxonomy" id="9258"/>
    <lineage>
        <taxon>Eukaryota</taxon>
        <taxon>Metazoa</taxon>
        <taxon>Chordata</taxon>
        <taxon>Craniata</taxon>
        <taxon>Vertebrata</taxon>
        <taxon>Euteleostomi</taxon>
        <taxon>Mammalia</taxon>
        <taxon>Monotremata</taxon>
        <taxon>Ornithorhynchidae</taxon>
        <taxon>Ornithorhynchus</taxon>
    </lineage>
</organism>
<evidence type="ECO:0000313" key="2">
    <source>
        <dbReference type="Ensembl" id="ENSOANP00000030047.2"/>
    </source>
</evidence>
<accession>K7E940</accession>
<dbReference type="GeneTree" id="ENSGT00540000073481"/>
<dbReference type="STRING" id="9258.ENSOANP00000030047"/>